<name>A0A9K3PS97_9STRA</name>
<dbReference type="InterPro" id="IPR018289">
    <property type="entry name" value="MULE_transposase_dom"/>
</dbReference>
<dbReference type="AlphaFoldDB" id="A0A9K3PS97"/>
<reference evidence="2" key="2">
    <citation type="submission" date="2021-04" db="EMBL/GenBank/DDBJ databases">
        <authorList>
            <person name="Podell S."/>
        </authorList>
    </citation>
    <scope>NUCLEOTIDE SEQUENCE</scope>
    <source>
        <strain evidence="2">Hildebrandi</strain>
    </source>
</reference>
<proteinExistence type="predicted"/>
<reference evidence="2" key="1">
    <citation type="journal article" date="2021" name="Sci. Rep.">
        <title>Diploid genomic architecture of Nitzschia inconspicua, an elite biomass production diatom.</title>
        <authorList>
            <person name="Oliver A."/>
            <person name="Podell S."/>
            <person name="Pinowska A."/>
            <person name="Traller J.C."/>
            <person name="Smith S.R."/>
            <person name="McClure R."/>
            <person name="Beliaev A."/>
            <person name="Bohutskyi P."/>
            <person name="Hill E.A."/>
            <person name="Rabines A."/>
            <person name="Zheng H."/>
            <person name="Allen L.Z."/>
            <person name="Kuo A."/>
            <person name="Grigoriev I.V."/>
            <person name="Allen A.E."/>
            <person name="Hazlebeck D."/>
            <person name="Allen E.E."/>
        </authorList>
    </citation>
    <scope>NUCLEOTIDE SEQUENCE</scope>
    <source>
        <strain evidence="2">Hildebrandi</strain>
    </source>
</reference>
<organism evidence="2 3">
    <name type="scientific">Nitzschia inconspicua</name>
    <dbReference type="NCBI Taxonomy" id="303405"/>
    <lineage>
        <taxon>Eukaryota</taxon>
        <taxon>Sar</taxon>
        <taxon>Stramenopiles</taxon>
        <taxon>Ochrophyta</taxon>
        <taxon>Bacillariophyta</taxon>
        <taxon>Bacillariophyceae</taxon>
        <taxon>Bacillariophycidae</taxon>
        <taxon>Bacillariales</taxon>
        <taxon>Bacillariaceae</taxon>
        <taxon>Nitzschia</taxon>
    </lineage>
</organism>
<dbReference type="EMBL" id="JAGRRH010000014">
    <property type="protein sequence ID" value="KAG7357777.1"/>
    <property type="molecule type" value="Genomic_DNA"/>
</dbReference>
<protein>
    <submittedName>
        <fullName evidence="2">MULE transposase domain containing protein</fullName>
    </submittedName>
</protein>
<evidence type="ECO:0000313" key="3">
    <source>
        <dbReference type="Proteomes" id="UP000693970"/>
    </source>
</evidence>
<dbReference type="Proteomes" id="UP000693970">
    <property type="component" value="Unassembled WGS sequence"/>
</dbReference>
<gene>
    <name evidence="2" type="ORF">IV203_014364</name>
</gene>
<evidence type="ECO:0000259" key="1">
    <source>
        <dbReference type="Pfam" id="PF10551"/>
    </source>
</evidence>
<keyword evidence="3" id="KW-1185">Reference proteome</keyword>
<sequence length="200" mass="22840">MHPESISCDVTFGTENTKKQLFDFAAVDGNNKAFNCGRAYIPNGQTWVFWYCFKYCLPVFWGPVVTERLCVMSTDGCPQEYLPFIQNTGLGTTFPNATHSLCYFHTAILGFNHNVSFPKPGQTPDQQAAIETVRFFVRSWFFDLETREEYEYSRAALRKYLGEGGGKVLPQHTVDSIKAWLTTSLEKSETMSLNYLRLHV</sequence>
<feature type="domain" description="MULE transposase" evidence="1">
    <location>
        <begin position="6"/>
        <end position="106"/>
    </location>
</feature>
<comment type="caution">
    <text evidence="2">The sequence shown here is derived from an EMBL/GenBank/DDBJ whole genome shotgun (WGS) entry which is preliminary data.</text>
</comment>
<dbReference type="Pfam" id="PF10551">
    <property type="entry name" value="MULE"/>
    <property type="match status" value="1"/>
</dbReference>
<evidence type="ECO:0000313" key="2">
    <source>
        <dbReference type="EMBL" id="KAG7357777.1"/>
    </source>
</evidence>
<accession>A0A9K3PS97</accession>